<feature type="region of interest" description="Disordered" evidence="3">
    <location>
        <begin position="727"/>
        <end position="768"/>
    </location>
</feature>
<sequence>MNSDSKSQSTGISIPNQSLDDKEFEKERKNKSRINIKDRALARSKLKNFYALDDESKINGTQLTEETKKNESTPLTETDKLNITSFDFEVYVKKMLEEKNIPGLLIQCNTLDSEVKKLESDLKTLVYENYNKFIQATETLGEMKICSESMEKKMELLSNKIENICVSSNDFENIISTERKKIQELDEELELTKKKKSITDLPEKLYSSVICGNYKMAVDLWKNTIPLLNKTNTVSINDEMRASIENTISEVEEILWSKWKDPDTPIDDIMDCSWLLIQIAPDKIGNLWKEYIEIQDEKLRKLRDLWPESNNNIQYINEYNIKYLSNWENTLTGFLNMFIPPEQSGLVEQETLNTKKNYQKTPNTALNEAILSSYSKPSLHSVKNSDDNHSKDKRELKYSGLVYGWQAMPRNDSILALETYNLFCEKLVYKYEQKQLQLLDVDHGQHFDPDEALSQLDNFVTAVEKFPKLMEYCELRACIGRTIRLHHEHMLCGVFQKIILNLFQNMNNLLSSYQSTIAENQFQPFDGNIERLNLILNVGTDGDHLTKFLKEQEKLIISNVNKDLVPLIYKVYMHYSSSVIKEESGTTDIKEKGSVDIDGSSILVSESNHVNSRDRSGSNASNTAQLKKIFVSILNAQIDKFLREYLPASISASLDLNLDIDNRRIDTVLDKLTVIDKLVRKIPRINSSVAHVLLARLCIDFDSSLIQKIYANCEKALVEADLNSGDISNHSENNNKNNRGLRITTGNNEQTDQSAIKSNTRRKASGYSNSQPVMGFNYLPYDEDSLKVQFYRIAELSLLDFVKSVGSDLSLLYKLMLPQSLELYNQPISSEDKLKGSYGKWLKNNSSKLKSFRLLELSVGTKLSESFNPNPKDDTLSETNVVSNNENKTRFNNQNLQNNENSQIFNDENSPNRFYSISTSAFVIRTWFKIIEGILLLLFEDTSLVYIIQSAKKFFLHSGTVSHQKYNANSNSSGGNINNQGLNGNDGTLPLSVIGATQHNKIQMQRSFTQTSKKSPVAIINMNRKNSAITHGEHQMTSTPSLTSNPMIKAISTSESILMQKINRLFVEKIDAYEQHLGEFSAGSILNSLSMVFVKNLIEIWRCSYIATYDNNSFGSVLVLNIRQLSCVQIDTAFLKLLMSSYSNSIQYTAQQQGSANKKGSPSLLSMQIRKNSGFYQSNDKKPTTIQNIKPMNNKSPISKNVSANRYGSHLSHTVLRTPVVIQGGLSPSVDLNEDEANKRLTKGSRHVGSVPGLNVQSMTPATGRSISTKTPGLEREYSFGRMNSLLHDRANTGGGMNGGFVSFDFSSDKSENPFYVLALELDIAIINRYKPNVSGDGISDEQNLTVADMEKVAQQAFTEFC</sequence>
<feature type="compositionally biased region" description="Polar residues" evidence="3">
    <location>
        <begin position="744"/>
        <end position="758"/>
    </location>
</feature>
<dbReference type="PANTHER" id="PTHR15954">
    <property type="entry name" value="VACUOLAR PROTEIN SORTING-ASSOCIATED PROTEIN 51 HOMOLOG"/>
    <property type="match status" value="1"/>
</dbReference>
<comment type="caution">
    <text evidence="4">The sequence shown here is derived from an EMBL/GenBank/DDBJ whole genome shotgun (WGS) entry which is preliminary data.</text>
</comment>
<feature type="compositionally biased region" description="Polar residues" evidence="3">
    <location>
        <begin position="1255"/>
        <end position="1270"/>
    </location>
</feature>
<protein>
    <submittedName>
        <fullName evidence="4">Uncharacterized protein</fullName>
    </submittedName>
</protein>
<evidence type="ECO:0000256" key="2">
    <source>
        <dbReference type="SAM" id="Coils"/>
    </source>
</evidence>
<dbReference type="PANTHER" id="PTHR15954:SF4">
    <property type="entry name" value="VACUOLAR PROTEIN SORTING-ASSOCIATED PROTEIN 51 HOMOLOG"/>
    <property type="match status" value="1"/>
</dbReference>
<gene>
    <name evidence="4" type="ORF">BB559_001629</name>
</gene>
<dbReference type="GO" id="GO:0005829">
    <property type="term" value="C:cytosol"/>
    <property type="evidence" value="ECO:0007669"/>
    <property type="project" value="GOC"/>
</dbReference>
<feature type="region of interest" description="Disordered" evidence="3">
    <location>
        <begin position="1"/>
        <end position="31"/>
    </location>
</feature>
<dbReference type="STRING" id="61424.A0A2T9Z1B3"/>
<dbReference type="GO" id="GO:0048193">
    <property type="term" value="P:Golgi vesicle transport"/>
    <property type="evidence" value="ECO:0007669"/>
    <property type="project" value="TreeGrafter"/>
</dbReference>
<dbReference type="GO" id="GO:0042147">
    <property type="term" value="P:retrograde transport, endosome to Golgi"/>
    <property type="evidence" value="ECO:0007669"/>
    <property type="project" value="TreeGrafter"/>
</dbReference>
<evidence type="ECO:0000256" key="3">
    <source>
        <dbReference type="SAM" id="MobiDB-lite"/>
    </source>
</evidence>
<feature type="region of interest" description="Disordered" evidence="3">
    <location>
        <begin position="1241"/>
        <end position="1270"/>
    </location>
</feature>
<feature type="coiled-coil region" evidence="2">
    <location>
        <begin position="168"/>
        <end position="195"/>
    </location>
</feature>
<feature type="compositionally biased region" description="Polar residues" evidence="3">
    <location>
        <begin position="1"/>
        <end position="18"/>
    </location>
</feature>
<keyword evidence="2" id="KW-0175">Coiled coil</keyword>
<feature type="region of interest" description="Disordered" evidence="3">
    <location>
        <begin position="1175"/>
        <end position="1204"/>
    </location>
</feature>
<dbReference type="GO" id="GO:0032456">
    <property type="term" value="P:endocytic recycling"/>
    <property type="evidence" value="ECO:0007669"/>
    <property type="project" value="TreeGrafter"/>
</dbReference>
<dbReference type="EMBL" id="MBFT01000082">
    <property type="protein sequence ID" value="PVU98373.1"/>
    <property type="molecule type" value="Genomic_DNA"/>
</dbReference>
<dbReference type="Proteomes" id="UP000245699">
    <property type="component" value="Unassembled WGS sequence"/>
</dbReference>
<evidence type="ECO:0000313" key="4">
    <source>
        <dbReference type="EMBL" id="PVU98373.1"/>
    </source>
</evidence>
<evidence type="ECO:0000256" key="1">
    <source>
        <dbReference type="ARBA" id="ARBA00006080"/>
    </source>
</evidence>
<name>A0A2T9Z1B3_9FUNG</name>
<proteinExistence type="inferred from homology"/>
<evidence type="ECO:0000313" key="5">
    <source>
        <dbReference type="Proteomes" id="UP000245699"/>
    </source>
</evidence>
<comment type="similarity">
    <text evidence="1">Belongs to the VPS51 family.</text>
</comment>
<organism evidence="4 5">
    <name type="scientific">Furculomyces boomerangus</name>
    <dbReference type="NCBI Taxonomy" id="61424"/>
    <lineage>
        <taxon>Eukaryota</taxon>
        <taxon>Fungi</taxon>
        <taxon>Fungi incertae sedis</taxon>
        <taxon>Zoopagomycota</taxon>
        <taxon>Kickxellomycotina</taxon>
        <taxon>Harpellomycetes</taxon>
        <taxon>Harpellales</taxon>
        <taxon>Harpellaceae</taxon>
        <taxon>Furculomyces</taxon>
    </lineage>
</organism>
<feature type="compositionally biased region" description="Basic and acidic residues" evidence="3">
    <location>
        <begin position="19"/>
        <end position="28"/>
    </location>
</feature>
<dbReference type="InterPro" id="IPR014812">
    <property type="entry name" value="Vps51"/>
</dbReference>
<dbReference type="GO" id="GO:1990745">
    <property type="term" value="C:EARP complex"/>
    <property type="evidence" value="ECO:0007669"/>
    <property type="project" value="TreeGrafter"/>
</dbReference>
<dbReference type="Pfam" id="PF08700">
    <property type="entry name" value="VPS51_Exo84_N"/>
    <property type="match status" value="1"/>
</dbReference>
<dbReference type="OrthoDB" id="203678at2759"/>
<dbReference type="GO" id="GO:0007030">
    <property type="term" value="P:Golgi organization"/>
    <property type="evidence" value="ECO:0007669"/>
    <property type="project" value="TreeGrafter"/>
</dbReference>
<keyword evidence="5" id="KW-1185">Reference proteome</keyword>
<reference evidence="4 5" key="1">
    <citation type="journal article" date="2018" name="MBio">
        <title>Comparative Genomics Reveals the Core Gene Toolbox for the Fungus-Insect Symbiosis.</title>
        <authorList>
            <person name="Wang Y."/>
            <person name="Stata M."/>
            <person name="Wang W."/>
            <person name="Stajich J.E."/>
            <person name="White M.M."/>
            <person name="Moncalvo J.M."/>
        </authorList>
    </citation>
    <scope>NUCLEOTIDE SEQUENCE [LARGE SCALE GENOMIC DNA]</scope>
    <source>
        <strain evidence="4 5">AUS-77-4</strain>
    </source>
</reference>
<dbReference type="GO" id="GO:0016020">
    <property type="term" value="C:membrane"/>
    <property type="evidence" value="ECO:0007669"/>
    <property type="project" value="TreeGrafter"/>
</dbReference>
<dbReference type="GO" id="GO:0000938">
    <property type="term" value="C:GARP complex"/>
    <property type="evidence" value="ECO:0007669"/>
    <property type="project" value="TreeGrafter"/>
</dbReference>
<accession>A0A2T9Z1B3</accession>